<comment type="subcellular location">
    <subcellularLocation>
        <location evidence="6">Nucleus</location>
    </subcellularLocation>
</comment>
<evidence type="ECO:0000259" key="7">
    <source>
        <dbReference type="Pfam" id="PF09239"/>
    </source>
</evidence>
<proteinExistence type="inferred from homology"/>
<evidence type="ECO:0000256" key="2">
    <source>
        <dbReference type="ARBA" id="ARBA00022840"/>
    </source>
</evidence>
<dbReference type="EMBL" id="BRXU01000017">
    <property type="protein sequence ID" value="GLC57111.1"/>
    <property type="molecule type" value="Genomic_DNA"/>
</dbReference>
<evidence type="ECO:0000256" key="6">
    <source>
        <dbReference type="HAMAP-Rule" id="MF_03165"/>
    </source>
</evidence>
<gene>
    <name evidence="8" type="primary">PLEST003264</name>
    <name evidence="6" type="synonym">TOP6B</name>
    <name evidence="8" type="ORF">PLESTB_001184500</name>
</gene>
<dbReference type="GO" id="GO:0006265">
    <property type="term" value="P:DNA topological change"/>
    <property type="evidence" value="ECO:0007669"/>
    <property type="project" value="UniProtKB-UniRule"/>
</dbReference>
<dbReference type="GO" id="GO:0005524">
    <property type="term" value="F:ATP binding"/>
    <property type="evidence" value="ECO:0007669"/>
    <property type="project" value="UniProtKB-UniRule"/>
</dbReference>
<dbReference type="CDD" id="cd00823">
    <property type="entry name" value="TopoIIB_Trans"/>
    <property type="match status" value="1"/>
</dbReference>
<dbReference type="HAMAP" id="MF_00322">
    <property type="entry name" value="Top6B"/>
    <property type="match status" value="1"/>
</dbReference>
<comment type="similarity">
    <text evidence="6">Belongs to the TOP6B family.</text>
</comment>
<dbReference type="InterPro" id="IPR020568">
    <property type="entry name" value="Ribosomal_Su5_D2-typ_SF"/>
</dbReference>
<dbReference type="SUPFAM" id="SSF55874">
    <property type="entry name" value="ATPase domain of HSP90 chaperone/DNA topoisomerase II/histidine kinase"/>
    <property type="match status" value="1"/>
</dbReference>
<dbReference type="SUPFAM" id="SSF54211">
    <property type="entry name" value="Ribosomal protein S5 domain 2-like"/>
    <property type="match status" value="1"/>
</dbReference>
<protein>
    <recommendedName>
        <fullName evidence="6">DNA topoisomerase 6 subunit B</fullName>
        <ecNumber evidence="6">5.6.2.2</ecNumber>
    </recommendedName>
</protein>
<keyword evidence="4 6" id="KW-0238">DNA-binding</keyword>
<organism evidence="8 9">
    <name type="scientific">Pleodorina starrii</name>
    <dbReference type="NCBI Taxonomy" id="330485"/>
    <lineage>
        <taxon>Eukaryota</taxon>
        <taxon>Viridiplantae</taxon>
        <taxon>Chlorophyta</taxon>
        <taxon>core chlorophytes</taxon>
        <taxon>Chlorophyceae</taxon>
        <taxon>CS clade</taxon>
        <taxon>Chlamydomonadales</taxon>
        <taxon>Volvocaceae</taxon>
        <taxon>Pleodorina</taxon>
    </lineage>
</organism>
<dbReference type="Proteomes" id="UP001165080">
    <property type="component" value="Unassembled WGS sequence"/>
</dbReference>
<dbReference type="GO" id="GO:0003918">
    <property type="term" value="F:DNA topoisomerase type II (double strand cut, ATP-hydrolyzing) activity"/>
    <property type="evidence" value="ECO:0007669"/>
    <property type="project" value="UniProtKB-UniRule"/>
</dbReference>
<dbReference type="PANTHER" id="PTHR48444:SF1">
    <property type="entry name" value="DNA TOPOISOMERASE 6 SUBUNIT B"/>
    <property type="match status" value="1"/>
</dbReference>
<feature type="binding site" evidence="6">
    <location>
        <position position="169"/>
    </location>
    <ligand>
        <name>ATP</name>
        <dbReference type="ChEBI" id="CHEBI:30616"/>
    </ligand>
</feature>
<keyword evidence="1 6" id="KW-0547">Nucleotide-binding</keyword>
<evidence type="ECO:0000256" key="4">
    <source>
        <dbReference type="ARBA" id="ARBA00023125"/>
    </source>
</evidence>
<dbReference type="Gene3D" id="1.10.8.50">
    <property type="match status" value="1"/>
</dbReference>
<dbReference type="NCBIfam" id="NF003218">
    <property type="entry name" value="PRK04184.1"/>
    <property type="match status" value="1"/>
</dbReference>
<feature type="binding site" evidence="6">
    <location>
        <begin position="190"/>
        <end position="191"/>
    </location>
    <ligand>
        <name>ATP</name>
        <dbReference type="ChEBI" id="CHEBI:30616"/>
    </ligand>
</feature>
<dbReference type="InterPro" id="IPR036890">
    <property type="entry name" value="HATPase_C_sf"/>
</dbReference>
<evidence type="ECO:0000256" key="3">
    <source>
        <dbReference type="ARBA" id="ARBA00023029"/>
    </source>
</evidence>
<sequence>MAPKAKADALVQKSPAEFFAENKNIAGFDNPGKCLYTTIRELVENALDAAESISELPVIEITIEEVSKARLNRIRGVEEHGRLDEQLYQDFESEEAKKKRLAKEAKDKEKLQKLIEKHGEGAAAVETKRKELAAAAAAAAAGGGGGGGGGKAGGGMMRGTLFYKVTVKDNGAGMPHRDIPDMLGRVLSGTKYGVKQTRGKFGLGAKMALIWSKMTTGLPFEICSARRGSSSRSHYVLDIDIHRNEPNVHKEELLPNPDHWHGSVLSLTIEGNWQYYRSKIVRYLRQIAVITPYAHFCFNYRAEDEKNSMRINFRRRTDVMPPPPPATKHHPSSVDLELVKRLIAATPTTTLTAFLRKDFDCVSPALAERLVEEMQAGVEGDMSPKKLTDKQIVRLHQLLHEVRFDDPKGDHLSPAGEYNLRLGVMKELSPDMIATHQGDVRVFEGHAFIVEAAVSVGGRDIKPGINVHRFANRIPLLFEGGSDVITKTALKRVNWGAYKINQNTDKVGVFVSIVSTKIPFKGAGKEYIGDDVEEMVGAVKSAIQACCVQLKAKIVRAIAAREQKQRKRNLTKYISDVANSVFSVLERMAAARGTAAAGGSGGGGEEGQEAAAAKRRRLEVPDEKKLLPAVASQELTAGTLAARLTEYVDRIDTDMALEYQVQQGLAAGVAKEPIYLMPLSGRHSHGPELHANTVVLKLLTGYT</sequence>
<dbReference type="Gene3D" id="3.30.230.10">
    <property type="match status" value="1"/>
</dbReference>
<dbReference type="GO" id="GO:0009330">
    <property type="term" value="C:DNA topoisomerase type II (double strand cut, ATP-hydrolyzing) complex"/>
    <property type="evidence" value="ECO:0007669"/>
    <property type="project" value="UniProtKB-UniRule"/>
</dbReference>
<feature type="domain" description="DNA topoisomerase VI subunit B transducer" evidence="7">
    <location>
        <begin position="407"/>
        <end position="566"/>
    </location>
</feature>
<comment type="function">
    <text evidence="6">Component of the DNA topoisomerase VI involved in chromatin organization and progression of endoreduplication cycles. Relaxes both positive and negative superturns and exhibits a strong decatenase activity. The B subunit binds ATP.</text>
</comment>
<dbReference type="EC" id="5.6.2.2" evidence="6"/>
<dbReference type="GO" id="GO:0003677">
    <property type="term" value="F:DNA binding"/>
    <property type="evidence" value="ECO:0007669"/>
    <property type="project" value="UniProtKB-UniRule"/>
</dbReference>
<accession>A0A9W6BTA1</accession>
<feature type="binding site" evidence="6">
    <location>
        <begin position="199"/>
        <end position="206"/>
    </location>
    <ligand>
        <name>ATP</name>
        <dbReference type="ChEBI" id="CHEBI:30616"/>
    </ligand>
</feature>
<feature type="binding site" evidence="6">
    <location>
        <position position="525"/>
    </location>
    <ligand>
        <name>ATP</name>
        <dbReference type="ChEBI" id="CHEBI:30616"/>
    </ligand>
</feature>
<dbReference type="AlphaFoldDB" id="A0A9W6BTA1"/>
<evidence type="ECO:0000256" key="5">
    <source>
        <dbReference type="ARBA" id="ARBA00023235"/>
    </source>
</evidence>
<dbReference type="GO" id="GO:0005634">
    <property type="term" value="C:nucleus"/>
    <property type="evidence" value="ECO:0007669"/>
    <property type="project" value="UniProtKB-SubCell"/>
</dbReference>
<dbReference type="Pfam" id="PF13589">
    <property type="entry name" value="HATPase_c_3"/>
    <property type="match status" value="1"/>
</dbReference>
<dbReference type="InterPro" id="IPR014721">
    <property type="entry name" value="Ribsml_uS5_D2-typ_fold_subgr"/>
</dbReference>
<evidence type="ECO:0000313" key="8">
    <source>
        <dbReference type="EMBL" id="GLC57111.1"/>
    </source>
</evidence>
<evidence type="ECO:0000313" key="9">
    <source>
        <dbReference type="Proteomes" id="UP001165080"/>
    </source>
</evidence>
<dbReference type="PANTHER" id="PTHR48444">
    <property type="entry name" value="DNA TOPOISOMERASE 6 SUBUNIT B"/>
    <property type="match status" value="1"/>
</dbReference>
<keyword evidence="5 6" id="KW-0413">Isomerase</keyword>
<keyword evidence="2 6" id="KW-0067">ATP-binding</keyword>
<comment type="caution">
    <text evidence="8">The sequence shown here is derived from an EMBL/GenBank/DDBJ whole genome shotgun (WGS) entry which is preliminary data.</text>
</comment>
<keyword evidence="9" id="KW-1185">Reference proteome</keyword>
<dbReference type="Pfam" id="PF09239">
    <property type="entry name" value="Topo-VIb_trans"/>
    <property type="match status" value="1"/>
</dbReference>
<name>A0A9W6BTA1_9CHLO</name>
<dbReference type="Gene3D" id="3.30.565.10">
    <property type="entry name" value="Histidine kinase-like ATPase, C-terminal domain"/>
    <property type="match status" value="1"/>
</dbReference>
<evidence type="ECO:0000256" key="1">
    <source>
        <dbReference type="ARBA" id="ARBA00022741"/>
    </source>
</evidence>
<comment type="subunit">
    <text evidence="6">Homodimer. Heterotetramer of two TOP6A and two TOP6B subunits.</text>
</comment>
<reference evidence="8 9" key="1">
    <citation type="journal article" date="2023" name="Commun. Biol.">
        <title>Reorganization of the ancestral sex-determining regions during the evolution of trioecy in Pleodorina starrii.</title>
        <authorList>
            <person name="Takahashi K."/>
            <person name="Suzuki S."/>
            <person name="Kawai-Toyooka H."/>
            <person name="Yamamoto K."/>
            <person name="Hamaji T."/>
            <person name="Ootsuki R."/>
            <person name="Yamaguchi H."/>
            <person name="Kawachi M."/>
            <person name="Higashiyama T."/>
            <person name="Nozaki H."/>
        </authorList>
    </citation>
    <scope>NUCLEOTIDE SEQUENCE [LARGE SCALE GENOMIC DNA]</scope>
    <source>
        <strain evidence="8 9">NIES-4479</strain>
    </source>
</reference>
<comment type="catalytic activity">
    <reaction evidence="6">
        <text>ATP-dependent breakage, passage and rejoining of double-stranded DNA.</text>
        <dbReference type="EC" id="5.6.2.2"/>
    </reaction>
</comment>
<keyword evidence="6" id="KW-0539">Nucleus</keyword>
<keyword evidence="3 6" id="KW-0799">Topoisomerase</keyword>
<dbReference type="InterPro" id="IPR005734">
    <property type="entry name" value="TopoVI_B"/>
</dbReference>
<feature type="binding site" evidence="6">
    <location>
        <position position="45"/>
    </location>
    <ligand>
        <name>ATP</name>
        <dbReference type="ChEBI" id="CHEBI:30616"/>
    </ligand>
</feature>
<dbReference type="FunFam" id="3.30.230.10:FF:000050">
    <property type="entry name" value="DNA topoisomerase 6 subunit B"/>
    <property type="match status" value="1"/>
</dbReference>
<dbReference type="InterPro" id="IPR015320">
    <property type="entry name" value="TopoVI_B_transducer"/>
</dbReference>